<feature type="non-terminal residue" evidence="1">
    <location>
        <position position="164"/>
    </location>
</feature>
<evidence type="ECO:0000313" key="1">
    <source>
        <dbReference type="EMBL" id="CAF1159097.1"/>
    </source>
</evidence>
<accession>A0A814T9S4</accession>
<keyword evidence="2" id="KW-1185">Reference proteome</keyword>
<dbReference type="Proteomes" id="UP000663879">
    <property type="component" value="Unassembled WGS sequence"/>
</dbReference>
<protein>
    <submittedName>
        <fullName evidence="1">Uncharacterized protein</fullName>
    </submittedName>
</protein>
<dbReference type="EMBL" id="CAJNOC010013617">
    <property type="protein sequence ID" value="CAF1159097.1"/>
    <property type="molecule type" value="Genomic_DNA"/>
</dbReference>
<name>A0A814T9S4_9BILA</name>
<dbReference type="AlphaFoldDB" id="A0A814T9S4"/>
<gene>
    <name evidence="1" type="ORF">OXX778_LOCUS23547</name>
</gene>
<comment type="caution">
    <text evidence="1">The sequence shown here is derived from an EMBL/GenBank/DDBJ whole genome shotgun (WGS) entry which is preliminary data.</text>
</comment>
<proteinExistence type="predicted"/>
<dbReference type="PANTHER" id="PTHR47510">
    <property type="entry name" value="REVERSE TRANSCRIPTASE DOMAIN-CONTAINING PROTEIN"/>
    <property type="match status" value="1"/>
</dbReference>
<sequence>KDLSVDEMYELFLRVVRCACELYVPKRSNFPARKNQPIWMDGEIKKLIRDKYKLWKKVVCGKRNERGLNLERFKATKSRLKRKVRESVRNYETKLAKESKSNPKLIYKYINEKLMVKPTVHSVKRADNSLTNDHFEMAEIFNKHFHSVFSRDTENLSSFQDRTD</sequence>
<dbReference type="PANTHER" id="PTHR47510:SF3">
    <property type="entry name" value="ENDO_EXONUCLEASE_PHOSPHATASE DOMAIN-CONTAINING PROTEIN"/>
    <property type="match status" value="1"/>
</dbReference>
<organism evidence="1 2">
    <name type="scientific">Brachionus calyciflorus</name>
    <dbReference type="NCBI Taxonomy" id="104777"/>
    <lineage>
        <taxon>Eukaryota</taxon>
        <taxon>Metazoa</taxon>
        <taxon>Spiralia</taxon>
        <taxon>Gnathifera</taxon>
        <taxon>Rotifera</taxon>
        <taxon>Eurotatoria</taxon>
        <taxon>Monogononta</taxon>
        <taxon>Pseudotrocha</taxon>
        <taxon>Ploima</taxon>
        <taxon>Brachionidae</taxon>
        <taxon>Brachionus</taxon>
    </lineage>
</organism>
<feature type="non-terminal residue" evidence="1">
    <location>
        <position position="1"/>
    </location>
</feature>
<dbReference type="OrthoDB" id="6118220at2759"/>
<reference evidence="1" key="1">
    <citation type="submission" date="2021-02" db="EMBL/GenBank/DDBJ databases">
        <authorList>
            <person name="Nowell W R."/>
        </authorList>
    </citation>
    <scope>NUCLEOTIDE SEQUENCE</scope>
    <source>
        <strain evidence="1">Ploen Becks lab</strain>
    </source>
</reference>
<evidence type="ECO:0000313" key="2">
    <source>
        <dbReference type="Proteomes" id="UP000663879"/>
    </source>
</evidence>